<protein>
    <submittedName>
        <fullName evidence="1">Uncharacterized protein</fullName>
    </submittedName>
</protein>
<accession>A0A4Q7AFE4</accession>
<name>A0A4Q7AFE4_9GAMM</name>
<organism evidence="1 2">
    <name type="scientific">Acinetobacter wuhouensis</name>
    <dbReference type="NCBI Taxonomy" id="1879050"/>
    <lineage>
        <taxon>Bacteria</taxon>
        <taxon>Pseudomonadati</taxon>
        <taxon>Pseudomonadota</taxon>
        <taxon>Gammaproteobacteria</taxon>
        <taxon>Moraxellales</taxon>
        <taxon>Moraxellaceae</taxon>
        <taxon>Acinetobacter</taxon>
    </lineage>
</organism>
<dbReference type="EMBL" id="SGSQ01000037">
    <property type="protein sequence ID" value="RZG43272.1"/>
    <property type="molecule type" value="Genomic_DNA"/>
</dbReference>
<gene>
    <name evidence="1" type="ORF">EXU28_17695</name>
</gene>
<evidence type="ECO:0000313" key="1">
    <source>
        <dbReference type="EMBL" id="RZG43272.1"/>
    </source>
</evidence>
<reference evidence="1 2" key="1">
    <citation type="submission" date="2019-02" db="EMBL/GenBank/DDBJ databases">
        <title>The Batch Genome Submission of Acinetobacter spp. strains.</title>
        <authorList>
            <person name="Qin J."/>
            <person name="Hu Y."/>
            <person name="Ye H."/>
            <person name="Wei L."/>
            <person name="Feng Y."/>
            <person name="Zong Z."/>
        </authorList>
    </citation>
    <scope>NUCLEOTIDE SEQUENCE [LARGE SCALE GENOMIC DNA]</scope>
    <source>
        <strain evidence="1 2">WCHAW060049</strain>
    </source>
</reference>
<keyword evidence="2" id="KW-1185">Reference proteome</keyword>
<dbReference type="Proteomes" id="UP000293863">
    <property type="component" value="Unassembled WGS sequence"/>
</dbReference>
<sequence>MVENKKRGRKQKHIVNILKTRVWIEYLLQLTELSVDQLEMQIAILENQSIDKAYRLRRYVNGDHIPEIAYINKIEGFYPGSKAIFEHLLWVVLLTFERNQDEINDLIQKLQPEVKKLLISDLNEESVERKYFNESTVKMLIDLGTIDCFVVAVLMIQESIFLGSEKLRELALELYLGLTEKIAQNPLFFKIHPELFNYMDMSFKHYIFIAPNIRLSAVIFWQAYRDNFWANDTKKSSEILEQSKKYVLPKEITPKTRVESLDGNSYFD</sequence>
<proteinExistence type="predicted"/>
<dbReference type="RefSeq" id="WP_130168960.1">
    <property type="nucleotide sequence ID" value="NZ_SGSQ01000037.1"/>
</dbReference>
<dbReference type="AlphaFoldDB" id="A0A4Q7AFE4"/>
<evidence type="ECO:0000313" key="2">
    <source>
        <dbReference type="Proteomes" id="UP000293863"/>
    </source>
</evidence>
<comment type="caution">
    <text evidence="1">The sequence shown here is derived from an EMBL/GenBank/DDBJ whole genome shotgun (WGS) entry which is preliminary data.</text>
</comment>